<sequence length="117" mass="12944">MEEEKRTRLLQVGVDIDGGLERFMDNEALFLKCLRRFPTDTSFQQLEEALSAGDLQAAFVAAHTLKGVSGNLSLDAVFQASLPVVEALRCDNREEAEAAMPALRDIYQKTVIVLSDN</sequence>
<keyword evidence="1" id="KW-0597">Phosphoprotein</keyword>
<evidence type="ECO:0000259" key="2">
    <source>
        <dbReference type="PROSITE" id="PS50894"/>
    </source>
</evidence>
<gene>
    <name evidence="3" type="ORF">IAB73_03740</name>
</gene>
<accession>A0A9D0ZBC7</accession>
<feature type="domain" description="HPt" evidence="2">
    <location>
        <begin position="24"/>
        <end position="117"/>
    </location>
</feature>
<proteinExistence type="predicted"/>
<dbReference type="AlphaFoldDB" id="A0A9D0ZBC7"/>
<evidence type="ECO:0000313" key="4">
    <source>
        <dbReference type="Proteomes" id="UP000886887"/>
    </source>
</evidence>
<dbReference type="InterPro" id="IPR008207">
    <property type="entry name" value="Sig_transdc_His_kin_Hpt_dom"/>
</dbReference>
<evidence type="ECO:0000313" key="3">
    <source>
        <dbReference type="EMBL" id="HIQ71308.1"/>
    </source>
</evidence>
<name>A0A9D0ZBC7_9FIRM</name>
<dbReference type="EMBL" id="DVFJ01000009">
    <property type="protein sequence ID" value="HIQ71308.1"/>
    <property type="molecule type" value="Genomic_DNA"/>
</dbReference>
<reference evidence="3" key="1">
    <citation type="submission" date="2020-10" db="EMBL/GenBank/DDBJ databases">
        <authorList>
            <person name="Gilroy R."/>
        </authorList>
    </citation>
    <scope>NUCLEOTIDE SEQUENCE</scope>
    <source>
        <strain evidence="3">ChiSxjej2B14-6234</strain>
    </source>
</reference>
<dbReference type="Proteomes" id="UP000886887">
    <property type="component" value="Unassembled WGS sequence"/>
</dbReference>
<dbReference type="SUPFAM" id="SSF47226">
    <property type="entry name" value="Histidine-containing phosphotransfer domain, HPT domain"/>
    <property type="match status" value="1"/>
</dbReference>
<feature type="modified residue" description="Phosphohistidine" evidence="1">
    <location>
        <position position="63"/>
    </location>
</feature>
<dbReference type="InterPro" id="IPR036641">
    <property type="entry name" value="HPT_dom_sf"/>
</dbReference>
<dbReference type="GO" id="GO:0000160">
    <property type="term" value="P:phosphorelay signal transduction system"/>
    <property type="evidence" value="ECO:0007669"/>
    <property type="project" value="InterPro"/>
</dbReference>
<protein>
    <submittedName>
        <fullName evidence="3">Hpt domain-containing protein</fullName>
    </submittedName>
</protein>
<comment type="caution">
    <text evidence="3">The sequence shown here is derived from an EMBL/GenBank/DDBJ whole genome shotgun (WGS) entry which is preliminary data.</text>
</comment>
<dbReference type="Pfam" id="PF01627">
    <property type="entry name" value="Hpt"/>
    <property type="match status" value="1"/>
</dbReference>
<evidence type="ECO:0000256" key="1">
    <source>
        <dbReference type="PROSITE-ProRule" id="PRU00110"/>
    </source>
</evidence>
<reference evidence="3" key="2">
    <citation type="journal article" date="2021" name="PeerJ">
        <title>Extensive microbial diversity within the chicken gut microbiome revealed by metagenomics and culture.</title>
        <authorList>
            <person name="Gilroy R."/>
            <person name="Ravi A."/>
            <person name="Getino M."/>
            <person name="Pursley I."/>
            <person name="Horton D.L."/>
            <person name="Alikhan N.F."/>
            <person name="Baker D."/>
            <person name="Gharbi K."/>
            <person name="Hall N."/>
            <person name="Watson M."/>
            <person name="Adriaenssens E.M."/>
            <person name="Foster-Nyarko E."/>
            <person name="Jarju S."/>
            <person name="Secka A."/>
            <person name="Antonio M."/>
            <person name="Oren A."/>
            <person name="Chaudhuri R.R."/>
            <person name="La Ragione R."/>
            <person name="Hildebrand F."/>
            <person name="Pallen M.J."/>
        </authorList>
    </citation>
    <scope>NUCLEOTIDE SEQUENCE</scope>
    <source>
        <strain evidence="3">ChiSxjej2B14-6234</strain>
    </source>
</reference>
<dbReference type="PROSITE" id="PS50894">
    <property type="entry name" value="HPT"/>
    <property type="match status" value="1"/>
</dbReference>
<organism evidence="3 4">
    <name type="scientific">Candidatus Onthenecus intestinigallinarum</name>
    <dbReference type="NCBI Taxonomy" id="2840875"/>
    <lineage>
        <taxon>Bacteria</taxon>
        <taxon>Bacillati</taxon>
        <taxon>Bacillota</taxon>
        <taxon>Clostridia</taxon>
        <taxon>Eubacteriales</taxon>
        <taxon>Candidatus Onthenecus</taxon>
    </lineage>
</organism>
<dbReference type="Gene3D" id="1.20.120.160">
    <property type="entry name" value="HPT domain"/>
    <property type="match status" value="1"/>
</dbReference>